<dbReference type="SUPFAM" id="SSF160544">
    <property type="entry name" value="EscU C-terminal domain-like"/>
    <property type="match status" value="1"/>
</dbReference>
<dbReference type="InterPro" id="IPR029025">
    <property type="entry name" value="T3SS_substrate_exporter_C"/>
</dbReference>
<evidence type="ECO:0000256" key="7">
    <source>
        <dbReference type="ARBA" id="ARBA00022795"/>
    </source>
</evidence>
<sequence>MSDQSNEQDDKTEEPTEKKLRDAAERGDLPHSREAPLFAGLLACLVVSSLMIRSSASRIADALAHLMDSPAQWKINNGADAAELIGLVGLPVAGFLIPIFVVFIVAGLAMSFAQSMPSVVLDRIQPKLSKISLAAGLGRMFSSHGLIESGKGIAKLIIIGFVVYLLLRSEVHSVVDALYMEPAAVPDLLLSIVSRLLAGVATAFVVIAVLDFLWTKASWRKRQRMSRRDIKDEMKQAEGDPIVKSKRRSLQLDRSRRRMMADVPRATVVIANPTHYSIALRYVRSEGGAPIVVAKGKDLIALKIREIATECGITIIENKPLARSMYDHVEVSQAIPPQFYKAVAEIIHYIQSRSGGRSSPRLQAIMR</sequence>
<dbReference type="GO" id="GO:0009306">
    <property type="term" value="P:protein secretion"/>
    <property type="evidence" value="ECO:0007669"/>
    <property type="project" value="InterPro"/>
</dbReference>
<evidence type="ECO:0000256" key="2">
    <source>
        <dbReference type="ARBA" id="ARBA00010690"/>
    </source>
</evidence>
<evidence type="ECO:0000256" key="1">
    <source>
        <dbReference type="ARBA" id="ARBA00004651"/>
    </source>
</evidence>
<accession>A0AA42CLG6</accession>
<protein>
    <recommendedName>
        <fullName evidence="3 13">Flagellar biosynthetic protein FlhB</fullName>
    </recommendedName>
</protein>
<dbReference type="InterPro" id="IPR006135">
    <property type="entry name" value="T3SS_substrate_exporter"/>
</dbReference>
<name>A0AA42CLG6_9HYPH</name>
<keyword evidence="15" id="KW-0969">Cilium</keyword>
<keyword evidence="6 13" id="KW-0812">Transmembrane</keyword>
<evidence type="ECO:0000256" key="14">
    <source>
        <dbReference type="SAM" id="MobiDB-lite"/>
    </source>
</evidence>
<gene>
    <name evidence="13 15" type="primary">flhB</name>
    <name evidence="15" type="ORF">M8523_04880</name>
</gene>
<keyword evidence="15" id="KW-0282">Flagellum</keyword>
<evidence type="ECO:0000256" key="10">
    <source>
        <dbReference type="ARBA" id="ARBA00023136"/>
    </source>
</evidence>
<comment type="caution">
    <text evidence="13">Lacks conserved residue(s) required for the propagation of feature annotation.</text>
</comment>
<dbReference type="PRINTS" id="PR00950">
    <property type="entry name" value="TYPE3IMSPROT"/>
</dbReference>
<reference evidence="15" key="1">
    <citation type="submission" date="2022-05" db="EMBL/GenBank/DDBJ databases">
        <authorList>
            <person name="Pankratov T."/>
        </authorList>
    </citation>
    <scope>NUCLEOTIDE SEQUENCE</scope>
    <source>
        <strain evidence="15">BP6-180914</strain>
    </source>
</reference>
<evidence type="ECO:0000256" key="8">
    <source>
        <dbReference type="ARBA" id="ARBA00022927"/>
    </source>
</evidence>
<comment type="function">
    <text evidence="12 13">Required for formation of the rod structure in the basal body of the flagellar apparatus. Together with FliI and FliH, may constitute the export apparatus of flagellin.</text>
</comment>
<dbReference type="NCBIfam" id="TIGR00328">
    <property type="entry name" value="flhB"/>
    <property type="match status" value="1"/>
</dbReference>
<keyword evidence="4 13" id="KW-0813">Transport</keyword>
<evidence type="ECO:0000256" key="9">
    <source>
        <dbReference type="ARBA" id="ARBA00022989"/>
    </source>
</evidence>
<evidence type="ECO:0000313" key="16">
    <source>
        <dbReference type="Proteomes" id="UP001165667"/>
    </source>
</evidence>
<evidence type="ECO:0000313" key="15">
    <source>
        <dbReference type="EMBL" id="MCW6507352.1"/>
    </source>
</evidence>
<keyword evidence="15" id="KW-0966">Cell projection</keyword>
<evidence type="ECO:0000256" key="4">
    <source>
        <dbReference type="ARBA" id="ARBA00022448"/>
    </source>
</evidence>
<feature type="transmembrane region" description="Helical" evidence="13">
    <location>
        <begin position="84"/>
        <end position="112"/>
    </location>
</feature>
<dbReference type="RefSeq" id="WP_282583708.1">
    <property type="nucleotide sequence ID" value="NZ_JAMOIM010000002.1"/>
</dbReference>
<evidence type="ECO:0000256" key="13">
    <source>
        <dbReference type="RuleBase" id="RU364091"/>
    </source>
</evidence>
<dbReference type="PANTHER" id="PTHR30531:SF12">
    <property type="entry name" value="FLAGELLAR BIOSYNTHETIC PROTEIN FLHB"/>
    <property type="match status" value="1"/>
</dbReference>
<dbReference type="EMBL" id="JAMOIM010000002">
    <property type="protein sequence ID" value="MCW6507352.1"/>
    <property type="molecule type" value="Genomic_DNA"/>
</dbReference>
<comment type="caution">
    <text evidence="15">The sequence shown here is derived from an EMBL/GenBank/DDBJ whole genome shotgun (WGS) entry which is preliminary data.</text>
</comment>
<dbReference type="Pfam" id="PF01312">
    <property type="entry name" value="Bac_export_2"/>
    <property type="match status" value="1"/>
</dbReference>
<dbReference type="Gene3D" id="6.10.250.2080">
    <property type="match status" value="1"/>
</dbReference>
<dbReference type="Gene3D" id="3.40.1690.10">
    <property type="entry name" value="secretion proteins EscU"/>
    <property type="match status" value="1"/>
</dbReference>
<dbReference type="GO" id="GO:0005886">
    <property type="term" value="C:plasma membrane"/>
    <property type="evidence" value="ECO:0007669"/>
    <property type="project" value="UniProtKB-SubCell"/>
</dbReference>
<keyword evidence="11 13" id="KW-1006">Bacterial flagellum protein export</keyword>
<dbReference type="GO" id="GO:0044780">
    <property type="term" value="P:bacterial-type flagellum assembly"/>
    <property type="evidence" value="ECO:0007669"/>
    <property type="project" value="InterPro"/>
</dbReference>
<dbReference type="InterPro" id="IPR006136">
    <property type="entry name" value="FlhB"/>
</dbReference>
<dbReference type="AlphaFoldDB" id="A0AA42CLG6"/>
<organism evidence="15 16">
    <name type="scientific">Lichenifustis flavocetrariae</name>
    <dbReference type="NCBI Taxonomy" id="2949735"/>
    <lineage>
        <taxon>Bacteria</taxon>
        <taxon>Pseudomonadati</taxon>
        <taxon>Pseudomonadota</taxon>
        <taxon>Alphaproteobacteria</taxon>
        <taxon>Hyphomicrobiales</taxon>
        <taxon>Lichenihabitantaceae</taxon>
        <taxon>Lichenifustis</taxon>
    </lineage>
</organism>
<evidence type="ECO:0000256" key="5">
    <source>
        <dbReference type="ARBA" id="ARBA00022475"/>
    </source>
</evidence>
<comment type="subcellular location">
    <subcellularLocation>
        <location evidence="1">Cell membrane</location>
        <topology evidence="1">Multi-pass membrane protein</topology>
    </subcellularLocation>
</comment>
<keyword evidence="8 13" id="KW-0653">Protein transport</keyword>
<keyword evidence="7 13" id="KW-1005">Bacterial flagellum biogenesis</keyword>
<keyword evidence="5 13" id="KW-1003">Cell membrane</keyword>
<feature type="transmembrane region" description="Helical" evidence="13">
    <location>
        <begin position="189"/>
        <end position="214"/>
    </location>
</feature>
<dbReference type="Proteomes" id="UP001165667">
    <property type="component" value="Unassembled WGS sequence"/>
</dbReference>
<proteinExistence type="inferred from homology"/>
<feature type="compositionally biased region" description="Basic and acidic residues" evidence="14">
    <location>
        <begin position="13"/>
        <end position="26"/>
    </location>
</feature>
<keyword evidence="16" id="KW-1185">Reference proteome</keyword>
<comment type="similarity">
    <text evidence="2 13">Belongs to the type III secretion exporter family.</text>
</comment>
<evidence type="ECO:0000256" key="12">
    <source>
        <dbReference type="ARBA" id="ARBA00025078"/>
    </source>
</evidence>
<evidence type="ECO:0000256" key="11">
    <source>
        <dbReference type="ARBA" id="ARBA00023225"/>
    </source>
</evidence>
<feature type="transmembrane region" description="Helical" evidence="13">
    <location>
        <begin position="35"/>
        <end position="52"/>
    </location>
</feature>
<feature type="compositionally biased region" description="Acidic residues" evidence="14">
    <location>
        <begin position="1"/>
        <end position="12"/>
    </location>
</feature>
<dbReference type="FunFam" id="3.40.1690.10:FF:000001">
    <property type="entry name" value="Flagellar biosynthetic protein FlhB"/>
    <property type="match status" value="1"/>
</dbReference>
<evidence type="ECO:0000256" key="3">
    <source>
        <dbReference type="ARBA" id="ARBA00021622"/>
    </source>
</evidence>
<evidence type="ECO:0000256" key="6">
    <source>
        <dbReference type="ARBA" id="ARBA00022692"/>
    </source>
</evidence>
<dbReference type="PANTHER" id="PTHR30531">
    <property type="entry name" value="FLAGELLAR BIOSYNTHETIC PROTEIN FLHB"/>
    <property type="match status" value="1"/>
</dbReference>
<keyword evidence="10 13" id="KW-0472">Membrane</keyword>
<feature type="region of interest" description="Disordered" evidence="14">
    <location>
        <begin position="1"/>
        <end position="26"/>
    </location>
</feature>
<keyword evidence="9 13" id="KW-1133">Transmembrane helix</keyword>